<dbReference type="EMBL" id="JBFXLT010000003">
    <property type="protein sequence ID" value="KAL2822020.1"/>
    <property type="molecule type" value="Genomic_DNA"/>
</dbReference>
<accession>A0ABR4I2S6</accession>
<proteinExistence type="predicted"/>
<feature type="compositionally biased region" description="Basic and acidic residues" evidence="1">
    <location>
        <begin position="71"/>
        <end position="85"/>
    </location>
</feature>
<reference evidence="2 3" key="1">
    <citation type="submission" date="2024-07" db="EMBL/GenBank/DDBJ databases">
        <title>Section-level genome sequencing and comparative genomics of Aspergillus sections Usti and Cavernicolus.</title>
        <authorList>
            <consortium name="Lawrence Berkeley National Laboratory"/>
            <person name="Nybo J.L."/>
            <person name="Vesth T.C."/>
            <person name="Theobald S."/>
            <person name="Frisvad J.C."/>
            <person name="Larsen T.O."/>
            <person name="Kjaerboelling I."/>
            <person name="Rothschild-Mancinelli K."/>
            <person name="Lyhne E.K."/>
            <person name="Kogle M.E."/>
            <person name="Barry K."/>
            <person name="Clum A."/>
            <person name="Na H."/>
            <person name="Ledsgaard L."/>
            <person name="Lin J."/>
            <person name="Lipzen A."/>
            <person name="Kuo A."/>
            <person name="Riley R."/>
            <person name="Mondo S."/>
            <person name="Labutti K."/>
            <person name="Haridas S."/>
            <person name="Pangalinan J."/>
            <person name="Salamov A.A."/>
            <person name="Simmons B.A."/>
            <person name="Magnuson J.K."/>
            <person name="Chen J."/>
            <person name="Drula E."/>
            <person name="Henrissat B."/>
            <person name="Wiebenga A."/>
            <person name="Lubbers R.J."/>
            <person name="Gomes A.C."/>
            <person name="Makela M.R."/>
            <person name="Stajich J."/>
            <person name="Grigoriev I.V."/>
            <person name="Mortensen U.H."/>
            <person name="De Vries R.P."/>
            <person name="Baker S.E."/>
            <person name="Andersen M.R."/>
        </authorList>
    </citation>
    <scope>NUCLEOTIDE SEQUENCE [LARGE SCALE GENOMIC DNA]</scope>
    <source>
        <strain evidence="2 3">CBS 588.65</strain>
    </source>
</reference>
<organism evidence="2 3">
    <name type="scientific">Aspergillus granulosus</name>
    <dbReference type="NCBI Taxonomy" id="176169"/>
    <lineage>
        <taxon>Eukaryota</taxon>
        <taxon>Fungi</taxon>
        <taxon>Dikarya</taxon>
        <taxon>Ascomycota</taxon>
        <taxon>Pezizomycotina</taxon>
        <taxon>Eurotiomycetes</taxon>
        <taxon>Eurotiomycetidae</taxon>
        <taxon>Eurotiales</taxon>
        <taxon>Aspergillaceae</taxon>
        <taxon>Aspergillus</taxon>
        <taxon>Aspergillus subgen. Nidulantes</taxon>
    </lineage>
</organism>
<gene>
    <name evidence="2" type="ORF">BJX63DRAFT_180400</name>
</gene>
<evidence type="ECO:0000256" key="1">
    <source>
        <dbReference type="SAM" id="MobiDB-lite"/>
    </source>
</evidence>
<keyword evidence="3" id="KW-1185">Reference proteome</keyword>
<sequence length="123" mass="13399">MGPNNRLNSSALPLGSSPRLATGQIVVYPTEINSLAMRTKGAALGASTNWILNLMAMEITPAGVQNLRLRDTRQSHTSNRKDTESRRRKIIRNNDAGIIAESATDMVTKGDHENVQHQGKVGH</sequence>
<evidence type="ECO:0000313" key="3">
    <source>
        <dbReference type="Proteomes" id="UP001610334"/>
    </source>
</evidence>
<name>A0ABR4I2S6_9EURO</name>
<evidence type="ECO:0000313" key="2">
    <source>
        <dbReference type="EMBL" id="KAL2822020.1"/>
    </source>
</evidence>
<protein>
    <submittedName>
        <fullName evidence="2">Uncharacterized protein</fullName>
    </submittedName>
</protein>
<comment type="caution">
    <text evidence="2">The sequence shown here is derived from an EMBL/GenBank/DDBJ whole genome shotgun (WGS) entry which is preliminary data.</text>
</comment>
<feature type="region of interest" description="Disordered" evidence="1">
    <location>
        <begin position="71"/>
        <end position="123"/>
    </location>
</feature>
<dbReference type="Proteomes" id="UP001610334">
    <property type="component" value="Unassembled WGS sequence"/>
</dbReference>